<evidence type="ECO:0000313" key="12">
    <source>
        <dbReference type="Proteomes" id="UP001447516"/>
    </source>
</evidence>
<keyword evidence="12" id="KW-1185">Reference proteome</keyword>
<evidence type="ECO:0000256" key="9">
    <source>
        <dbReference type="RuleBase" id="RU361157"/>
    </source>
</evidence>
<reference evidence="11 12" key="1">
    <citation type="submission" date="2024-05" db="EMBL/GenBank/DDBJ databases">
        <title>Microbispora sp.ZYX-F-249.</title>
        <authorList>
            <person name="Xie H."/>
        </authorList>
    </citation>
    <scope>NUCLEOTIDE SEQUENCE [LARGE SCALE GENOMIC DNA]</scope>
    <source>
        <strain evidence="11 12">ZYX-F-249</strain>
    </source>
</reference>
<evidence type="ECO:0000256" key="4">
    <source>
        <dbReference type="ARBA" id="ARBA00022475"/>
    </source>
</evidence>
<feature type="transmembrane region" description="Helical" evidence="9">
    <location>
        <begin position="34"/>
        <end position="52"/>
    </location>
</feature>
<dbReference type="Proteomes" id="UP001447516">
    <property type="component" value="Unassembled WGS sequence"/>
</dbReference>
<evidence type="ECO:0000259" key="10">
    <source>
        <dbReference type="PROSITE" id="PS51012"/>
    </source>
</evidence>
<organism evidence="11 12">
    <name type="scientific">Microbispora maris</name>
    <dbReference type="NCBI Taxonomy" id="3144104"/>
    <lineage>
        <taxon>Bacteria</taxon>
        <taxon>Bacillati</taxon>
        <taxon>Actinomycetota</taxon>
        <taxon>Actinomycetes</taxon>
        <taxon>Streptosporangiales</taxon>
        <taxon>Streptosporangiaceae</taxon>
        <taxon>Microbispora</taxon>
    </lineage>
</organism>
<feature type="transmembrane region" description="Helical" evidence="9">
    <location>
        <begin position="139"/>
        <end position="163"/>
    </location>
</feature>
<keyword evidence="7 9" id="KW-0472">Membrane</keyword>
<evidence type="ECO:0000256" key="3">
    <source>
        <dbReference type="ARBA" id="ARBA00022448"/>
    </source>
</evidence>
<dbReference type="PROSITE" id="PS51012">
    <property type="entry name" value="ABC_TM2"/>
    <property type="match status" value="1"/>
</dbReference>
<dbReference type="PANTHER" id="PTHR30294">
    <property type="entry name" value="MEMBRANE COMPONENT OF ABC TRANSPORTER YHHJ-RELATED"/>
    <property type="match status" value="1"/>
</dbReference>
<comment type="subcellular location">
    <subcellularLocation>
        <location evidence="1 9">Cell membrane</location>
        <topology evidence="1 9">Multi-pass membrane protein</topology>
    </subcellularLocation>
</comment>
<dbReference type="InterPro" id="IPR000412">
    <property type="entry name" value="ABC_2_transport"/>
</dbReference>
<dbReference type="InterPro" id="IPR013525">
    <property type="entry name" value="ABC2_TM"/>
</dbReference>
<dbReference type="Pfam" id="PF01061">
    <property type="entry name" value="ABC2_membrane"/>
    <property type="match status" value="1"/>
</dbReference>
<comment type="caution">
    <text evidence="11">The sequence shown here is derived from an EMBL/GenBank/DDBJ whole genome shotgun (WGS) entry which is preliminary data.</text>
</comment>
<evidence type="ECO:0000256" key="5">
    <source>
        <dbReference type="ARBA" id="ARBA00022692"/>
    </source>
</evidence>
<protein>
    <recommendedName>
        <fullName evidence="9">Transport permease protein</fullName>
    </recommendedName>
</protein>
<dbReference type="PANTHER" id="PTHR30294:SF38">
    <property type="entry name" value="TRANSPORT PERMEASE PROTEIN"/>
    <property type="match status" value="1"/>
</dbReference>
<evidence type="ECO:0000256" key="6">
    <source>
        <dbReference type="ARBA" id="ARBA00022989"/>
    </source>
</evidence>
<dbReference type="InterPro" id="IPR047817">
    <property type="entry name" value="ABC2_TM_bact-type"/>
</dbReference>
<evidence type="ECO:0000256" key="7">
    <source>
        <dbReference type="ARBA" id="ARBA00023136"/>
    </source>
</evidence>
<feature type="transmembrane region" description="Helical" evidence="9">
    <location>
        <begin position="170"/>
        <end position="189"/>
    </location>
</feature>
<keyword evidence="6 9" id="KW-1133">Transmembrane helix</keyword>
<sequence length="254" mass="27675">MSERSERFRGRSVAITLATARRITTQLRHDRRTVALMVLVPTLVMILLYYVMDDERAFGRWAPILLCVFPFLVMFLITSIATLRERTSGTLERLMAMPLGRLDLLLGYGLAFGLAACAQVALALAVSLTWLGLDLPGPLWPLVLVALLNALLGTALGLLCSAFARTEFQAVQFMPIVMLPQILLGGILVPRGQMATVLEWISNVLPMSYAIEAMAHAVADADPGGEFWRDVLVVAGSAVLALLLGAATLRRRTS</sequence>
<accession>A0ABV0ALF5</accession>
<evidence type="ECO:0000256" key="1">
    <source>
        <dbReference type="ARBA" id="ARBA00004651"/>
    </source>
</evidence>
<comment type="similarity">
    <text evidence="2 9">Belongs to the ABC-2 integral membrane protein family.</text>
</comment>
<feature type="transmembrane region" description="Helical" evidence="9">
    <location>
        <begin position="231"/>
        <end position="249"/>
    </location>
</feature>
<dbReference type="RefSeq" id="WP_346225083.1">
    <property type="nucleotide sequence ID" value="NZ_JBDJAW010000004.1"/>
</dbReference>
<keyword evidence="4 9" id="KW-1003">Cell membrane</keyword>
<keyword evidence="8" id="KW-0046">Antibiotic resistance</keyword>
<feature type="transmembrane region" description="Helical" evidence="9">
    <location>
        <begin position="58"/>
        <end position="83"/>
    </location>
</feature>
<evidence type="ECO:0000256" key="8">
    <source>
        <dbReference type="ARBA" id="ARBA00023251"/>
    </source>
</evidence>
<evidence type="ECO:0000256" key="2">
    <source>
        <dbReference type="ARBA" id="ARBA00007783"/>
    </source>
</evidence>
<proteinExistence type="inferred from homology"/>
<dbReference type="InterPro" id="IPR051449">
    <property type="entry name" value="ABC-2_transporter_component"/>
</dbReference>
<gene>
    <name evidence="11" type="ORF">AAH991_07920</name>
</gene>
<keyword evidence="5 9" id="KW-0812">Transmembrane</keyword>
<keyword evidence="3 9" id="KW-0813">Transport</keyword>
<name>A0ABV0ALF5_9ACTN</name>
<dbReference type="EMBL" id="JBDJAW010000004">
    <property type="protein sequence ID" value="MEN3535022.1"/>
    <property type="molecule type" value="Genomic_DNA"/>
</dbReference>
<dbReference type="PIRSF" id="PIRSF006648">
    <property type="entry name" value="DrrB"/>
    <property type="match status" value="1"/>
</dbReference>
<feature type="domain" description="ABC transmembrane type-2" evidence="10">
    <location>
        <begin position="28"/>
        <end position="252"/>
    </location>
</feature>
<evidence type="ECO:0000313" key="11">
    <source>
        <dbReference type="EMBL" id="MEN3535022.1"/>
    </source>
</evidence>
<feature type="transmembrane region" description="Helical" evidence="9">
    <location>
        <begin position="104"/>
        <end position="133"/>
    </location>
</feature>